<gene>
    <name evidence="2" type="ORF">B0J11DRAFT_525640</name>
</gene>
<evidence type="ECO:0000259" key="1">
    <source>
        <dbReference type="Pfam" id="PF09792"/>
    </source>
</evidence>
<evidence type="ECO:0000313" key="2">
    <source>
        <dbReference type="EMBL" id="KAH7128740.1"/>
    </source>
</evidence>
<organism evidence="2 3">
    <name type="scientific">Dendryphion nanum</name>
    <dbReference type="NCBI Taxonomy" id="256645"/>
    <lineage>
        <taxon>Eukaryota</taxon>
        <taxon>Fungi</taxon>
        <taxon>Dikarya</taxon>
        <taxon>Ascomycota</taxon>
        <taxon>Pezizomycotina</taxon>
        <taxon>Dothideomycetes</taxon>
        <taxon>Pleosporomycetidae</taxon>
        <taxon>Pleosporales</taxon>
        <taxon>Torulaceae</taxon>
        <taxon>Dendryphion</taxon>
    </lineage>
</organism>
<dbReference type="AlphaFoldDB" id="A0A9P9DZR6"/>
<dbReference type="Pfam" id="PF09792">
    <property type="entry name" value="But2"/>
    <property type="match status" value="1"/>
</dbReference>
<accession>A0A9P9DZR6</accession>
<name>A0A9P9DZR6_9PLEO</name>
<feature type="domain" description="Ubiquitin 3 binding protein But2 C-terminal" evidence="1">
    <location>
        <begin position="104"/>
        <end position="253"/>
    </location>
</feature>
<dbReference type="OrthoDB" id="4657524at2759"/>
<evidence type="ECO:0000313" key="3">
    <source>
        <dbReference type="Proteomes" id="UP000700596"/>
    </source>
</evidence>
<dbReference type="EMBL" id="JAGMWT010000005">
    <property type="protein sequence ID" value="KAH7128740.1"/>
    <property type="molecule type" value="Genomic_DNA"/>
</dbReference>
<proteinExistence type="predicted"/>
<keyword evidence="3" id="KW-1185">Reference proteome</keyword>
<dbReference type="Proteomes" id="UP000700596">
    <property type="component" value="Unassembled WGS sequence"/>
</dbReference>
<dbReference type="PANTHER" id="PTHR39613:SF1">
    <property type="entry name" value="ANCHORED CELL WALL PROTEIN, PUTATIVE (AFU_ORTHOLOGUE AFUA_4G08960)-RELATED"/>
    <property type="match status" value="1"/>
</dbReference>
<dbReference type="PANTHER" id="PTHR39613">
    <property type="entry name" value="ANCHORED CELL WALL PROTEIN, PUTATIVE (AFU_ORTHOLOGUE AFUA_4G08960)-RELATED"/>
    <property type="match status" value="1"/>
</dbReference>
<sequence length="270" mass="28594">MCCQRLKNVEVWICRSKFPERVASRLAEYKRLSIPPSLVNSSALNKPRGIRRQVLKSFQHFKMKSTVVATLASLSCIVLAAPSQISKRNSCPSGSTFAIGAISPFLLTPISKAQPDKAFGGVSTGVTTPNDLCTIVNLEIPDFIDGESTLLKTCTLSFAFPTSQQAAPHTLESSGPGHFTFTGYLTGFGSDDKTTYNRQPLLGPSPPFPPESMVPGNTYTIATLPCGILPGTGGQTVAGALCSRDTSLKWSQTGPSGNGGCPVGFFVVVS</sequence>
<dbReference type="InterPro" id="IPR018620">
    <property type="entry name" value="Ubiquitin3-bd_protein_But2_C"/>
</dbReference>
<protein>
    <submittedName>
        <fullName evidence="2">Ubiquitin 3 binding protein But2 C-terminal domain-containing protein</fullName>
    </submittedName>
</protein>
<comment type="caution">
    <text evidence="2">The sequence shown here is derived from an EMBL/GenBank/DDBJ whole genome shotgun (WGS) entry which is preliminary data.</text>
</comment>
<reference evidence="2" key="1">
    <citation type="journal article" date="2021" name="Nat. Commun.">
        <title>Genetic determinants of endophytism in the Arabidopsis root mycobiome.</title>
        <authorList>
            <person name="Mesny F."/>
            <person name="Miyauchi S."/>
            <person name="Thiergart T."/>
            <person name="Pickel B."/>
            <person name="Atanasova L."/>
            <person name="Karlsson M."/>
            <person name="Huettel B."/>
            <person name="Barry K.W."/>
            <person name="Haridas S."/>
            <person name="Chen C."/>
            <person name="Bauer D."/>
            <person name="Andreopoulos W."/>
            <person name="Pangilinan J."/>
            <person name="LaButti K."/>
            <person name="Riley R."/>
            <person name="Lipzen A."/>
            <person name="Clum A."/>
            <person name="Drula E."/>
            <person name="Henrissat B."/>
            <person name="Kohler A."/>
            <person name="Grigoriev I.V."/>
            <person name="Martin F.M."/>
            <person name="Hacquard S."/>
        </authorList>
    </citation>
    <scope>NUCLEOTIDE SEQUENCE</scope>
    <source>
        <strain evidence="2">MPI-CAGE-CH-0243</strain>
    </source>
</reference>